<dbReference type="GO" id="GO:0008234">
    <property type="term" value="F:cysteine-type peptidase activity"/>
    <property type="evidence" value="ECO:0007669"/>
    <property type="project" value="InterPro"/>
</dbReference>
<feature type="chain" id="PRO_5002744009" description="Gingipain domain-containing protein" evidence="2">
    <location>
        <begin position="24"/>
        <end position="884"/>
    </location>
</feature>
<proteinExistence type="predicted"/>
<feature type="signal peptide" evidence="2">
    <location>
        <begin position="1"/>
        <end position="23"/>
    </location>
</feature>
<dbReference type="CDD" id="cd10914">
    <property type="entry name" value="Peptidase_C25_N_1"/>
    <property type="match status" value="1"/>
</dbReference>
<dbReference type="PATRIC" id="fig|324602.8.peg.1246"/>
<evidence type="ECO:0000313" key="5">
    <source>
        <dbReference type="Proteomes" id="UP000002008"/>
    </source>
</evidence>
<dbReference type="RefSeq" id="WP_012256976.1">
    <property type="nucleotide sequence ID" value="NC_010175.1"/>
</dbReference>
<evidence type="ECO:0000259" key="3">
    <source>
        <dbReference type="Pfam" id="PF01364"/>
    </source>
</evidence>
<dbReference type="InterPro" id="IPR029031">
    <property type="entry name" value="Gingipain_N_sf"/>
</dbReference>
<sequence length="884" mass="94943">MRRLCLFFAVAALLVVAAPATWAQPSTGLILHQRPDGVEIVWTADQSSEPQRLLLYLTADASPSPVLRELQDQPLNRPLALPSLPTVVVDGEPRPPLPSFAPAPPTAPLRLLGEGYRQGMRLALYEISPYYRAPNGPRQALWLRAFVAGAMLAPTHHQPAVGLSSAPLPDPIATRPAWTIDVSAEGIQEIDANTLRSLGLDLDQVALTQLRLYRAGRTLPLEPVIGGASVTALRFYAPPPGDRWSASDRYWLTVEPGASLNLMASRTAQPQAGDVPAGITVSGSGPDETPTIYESTLAGFDGDYFFRRQLDASAGAPVSTTLTITPTLPFATSGSMQVTFELATLVRHSGTHRLRVAAGNGWSTSLEWSGHGSHRADITLPSPTTVLTLTLDPISGIDRIYLDRLLYQAPAQINLTSAGAIFSGQAGRFAYPLTGMAPGSAVYDISDPYQPVRLHFSGTTFADDAPAPRRYLVTGSATLHTPLVARHNPVDVTTPRQARAIYIAPRALIGELEPLLARRQAQGWSPLAIAVEDVYAGWSGGEPDPRAIRDFLRYAAATWSPAPEAVILVGDGSSDPRDYLRRGWPTLIPPYLAEVDPWLGETACEVCFAQLDGDDPTAETLFQADLWIGRLPVKTAEELRRLVAKMLAYEQSRGAWQRHAVYLADNPDSSGDFAAMLDDAIGLQPSQTSTTRVYYNPDGGEGRIADANLARQQAFAAFNQGAGLLVYAGHGLQFQWAFTAFGVDEPFLLNVDTATDLRNGSALPVVLSMTCLTGAFQHPSFRGTTIDEALVLNPDGGAIAAWSSSGFGVAYGHRQLLLGFVEALWSWHATSPPPLGHLVAAGYAELAASGEAPASLRTFLLLGDPLTPVAARPLYRVDVPLLQR</sequence>
<feature type="domain" description="Gingipain" evidence="3">
    <location>
        <begin position="501"/>
        <end position="868"/>
    </location>
</feature>
<evidence type="ECO:0000256" key="1">
    <source>
        <dbReference type="ARBA" id="ARBA00022729"/>
    </source>
</evidence>
<dbReference type="EnsemblBacteria" id="ABY34320">
    <property type="protein sequence ID" value="ABY34320"/>
    <property type="gene ID" value="Caur_1089"/>
</dbReference>
<dbReference type="KEGG" id="cau:Caur_1089"/>
<name>A9WIM0_CHLAA</name>
<dbReference type="Proteomes" id="UP000002008">
    <property type="component" value="Chromosome"/>
</dbReference>
<keyword evidence="1 2" id="KW-0732">Signal</keyword>
<dbReference type="InterPro" id="IPR001769">
    <property type="entry name" value="Gingipain"/>
</dbReference>
<accession>A9WIM0</accession>
<dbReference type="GO" id="GO:0006508">
    <property type="term" value="P:proteolysis"/>
    <property type="evidence" value="ECO:0007669"/>
    <property type="project" value="InterPro"/>
</dbReference>
<dbReference type="eggNOG" id="COG1572">
    <property type="taxonomic scope" value="Bacteria"/>
</dbReference>
<organism evidence="4 5">
    <name type="scientific">Chloroflexus aurantiacus (strain ATCC 29366 / DSM 635 / J-10-fl)</name>
    <dbReference type="NCBI Taxonomy" id="324602"/>
    <lineage>
        <taxon>Bacteria</taxon>
        <taxon>Bacillati</taxon>
        <taxon>Chloroflexota</taxon>
        <taxon>Chloroflexia</taxon>
        <taxon>Chloroflexales</taxon>
        <taxon>Chloroflexineae</taxon>
        <taxon>Chloroflexaceae</taxon>
        <taxon>Chloroflexus</taxon>
    </lineage>
</organism>
<reference evidence="5" key="1">
    <citation type="journal article" date="2011" name="BMC Genomics">
        <title>Complete genome sequence of the filamentous anoxygenic phototrophic bacterium Chloroflexus aurantiacus.</title>
        <authorList>
            <person name="Tang K.H."/>
            <person name="Barry K."/>
            <person name="Chertkov O."/>
            <person name="Dalin E."/>
            <person name="Han C.S."/>
            <person name="Hauser L.J."/>
            <person name="Honchak B.M."/>
            <person name="Karbach L.E."/>
            <person name="Land M.L."/>
            <person name="Lapidus A."/>
            <person name="Larimer F.W."/>
            <person name="Mikhailova N."/>
            <person name="Pitluck S."/>
            <person name="Pierson B.K."/>
            <person name="Blankenship R.E."/>
        </authorList>
    </citation>
    <scope>NUCLEOTIDE SEQUENCE [LARGE SCALE GENOMIC DNA]</scope>
    <source>
        <strain evidence="5">ATCC 29366 / DSM 635 / J-10-fl</strain>
    </source>
</reference>
<evidence type="ECO:0000256" key="2">
    <source>
        <dbReference type="SAM" id="SignalP"/>
    </source>
</evidence>
<dbReference type="Pfam" id="PF01364">
    <property type="entry name" value="Peptidase_C25"/>
    <property type="match status" value="1"/>
</dbReference>
<protein>
    <recommendedName>
        <fullName evidence="3">Gingipain domain-containing protein</fullName>
    </recommendedName>
</protein>
<dbReference type="STRING" id="324602.Caur_1089"/>
<dbReference type="HOGENOM" id="CLU_326456_0_0_0"/>
<evidence type="ECO:0000313" key="4">
    <source>
        <dbReference type="EMBL" id="ABY34320.1"/>
    </source>
</evidence>
<dbReference type="InterPro" id="IPR029030">
    <property type="entry name" value="Caspase-like_dom_sf"/>
</dbReference>
<dbReference type="InParanoid" id="A9WIM0"/>
<dbReference type="Gene3D" id="3.40.50.1460">
    <property type="match status" value="1"/>
</dbReference>
<dbReference type="AlphaFoldDB" id="A9WIM0"/>
<dbReference type="EMBL" id="CP000909">
    <property type="protein sequence ID" value="ABY34320.1"/>
    <property type="molecule type" value="Genomic_DNA"/>
</dbReference>
<keyword evidence="5" id="KW-1185">Reference proteome</keyword>
<dbReference type="SUPFAM" id="SSF52129">
    <property type="entry name" value="Caspase-like"/>
    <property type="match status" value="1"/>
</dbReference>
<gene>
    <name evidence="4" type="ordered locus">Caur_1089</name>
</gene>
<dbReference type="Gene3D" id="3.40.50.10390">
    <property type="entry name" value="Gingipain r, domain 1"/>
    <property type="match status" value="1"/>
</dbReference>